<dbReference type="InterPro" id="IPR016071">
    <property type="entry name" value="Staphylococal_nuclease_OB-fold"/>
</dbReference>
<evidence type="ECO:0000256" key="3">
    <source>
        <dbReference type="ARBA" id="ARBA00022801"/>
    </source>
</evidence>
<dbReference type="CDD" id="cd00175">
    <property type="entry name" value="SNc"/>
    <property type="match status" value="1"/>
</dbReference>
<organism evidence="6 7">
    <name type="scientific">Planomicrobium okeanokoites</name>
    <name type="common">Planococcus okeanokoites</name>
    <name type="synonym">Flavobacterium okeanokoites</name>
    <dbReference type="NCBI Taxonomy" id="244"/>
    <lineage>
        <taxon>Bacteria</taxon>
        <taxon>Bacillati</taxon>
        <taxon>Bacillota</taxon>
        <taxon>Bacilli</taxon>
        <taxon>Bacillales</taxon>
        <taxon>Caryophanaceae</taxon>
        <taxon>Planomicrobium</taxon>
    </lineage>
</organism>
<proteinExistence type="predicted"/>
<dbReference type="PROSITE" id="PS51257">
    <property type="entry name" value="PROKAR_LIPOPROTEIN"/>
    <property type="match status" value="1"/>
</dbReference>
<dbReference type="PROSITE" id="PS50830">
    <property type="entry name" value="TNASE_3"/>
    <property type="match status" value="1"/>
</dbReference>
<keyword evidence="4" id="KW-0732">Signal</keyword>
<evidence type="ECO:0000313" key="6">
    <source>
        <dbReference type="EMBL" id="MFC3211100.1"/>
    </source>
</evidence>
<name>A0ABV7KNN1_PLAOK</name>
<evidence type="ECO:0000256" key="4">
    <source>
        <dbReference type="SAM" id="SignalP"/>
    </source>
</evidence>
<evidence type="ECO:0000313" key="7">
    <source>
        <dbReference type="Proteomes" id="UP001595625"/>
    </source>
</evidence>
<feature type="domain" description="TNase-like" evidence="5">
    <location>
        <begin position="29"/>
        <end position="162"/>
    </location>
</feature>
<dbReference type="RefSeq" id="WP_117312536.1">
    <property type="nucleotide sequence ID" value="NZ_JBHRUJ010000016.1"/>
</dbReference>
<dbReference type="SUPFAM" id="SSF50199">
    <property type="entry name" value="Staphylococcal nuclease"/>
    <property type="match status" value="1"/>
</dbReference>
<dbReference type="Pfam" id="PF00565">
    <property type="entry name" value="SNase"/>
    <property type="match status" value="1"/>
</dbReference>
<dbReference type="InterPro" id="IPR035437">
    <property type="entry name" value="SNase_OB-fold_sf"/>
</dbReference>
<protein>
    <submittedName>
        <fullName evidence="6">Thermonuclease family protein</fullName>
    </submittedName>
</protein>
<accession>A0ABV7KNN1</accession>
<dbReference type="PANTHER" id="PTHR12302">
    <property type="entry name" value="EBNA2 BINDING PROTEIN P100"/>
    <property type="match status" value="1"/>
</dbReference>
<keyword evidence="7" id="KW-1185">Reference proteome</keyword>
<dbReference type="SMART" id="SM00318">
    <property type="entry name" value="SNc"/>
    <property type="match status" value="1"/>
</dbReference>
<sequence length="238" mass="26690">MKKLIVLLSILVMAGCGLTDSIDTGGSSSRMPVEVVSVIDGDTIRIMYEGKETTVRYLLIDTPETNHPRLGEQPLGTEATQENRRLIDSGDVSIEFDVGDRLDDYGRLLAYLYVDGESVQQQLLETGHARVAYVFPPNTRYLEEFEEAEQRAKEQEIGIWEYENYATDRGFDSDAVFENEKTDTGQDEGECEIKGNINSKGAKIYHMPGSSSYEQTNPEEWFCSEQEAIDNGFRGSGQ</sequence>
<evidence type="ECO:0000256" key="2">
    <source>
        <dbReference type="ARBA" id="ARBA00022759"/>
    </source>
</evidence>
<dbReference type="Proteomes" id="UP001595625">
    <property type="component" value="Unassembled WGS sequence"/>
</dbReference>
<gene>
    <name evidence="6" type="ORF">ACFOEJ_08470</name>
</gene>
<feature type="chain" id="PRO_5046084391" evidence="4">
    <location>
        <begin position="20"/>
        <end position="238"/>
    </location>
</feature>
<dbReference type="PANTHER" id="PTHR12302:SF3">
    <property type="entry name" value="SERINE_THREONINE-PROTEIN KINASE 31"/>
    <property type="match status" value="1"/>
</dbReference>
<feature type="signal peptide" evidence="4">
    <location>
        <begin position="1"/>
        <end position="19"/>
    </location>
</feature>
<keyword evidence="2" id="KW-0255">Endonuclease</keyword>
<keyword evidence="3" id="KW-0378">Hydrolase</keyword>
<evidence type="ECO:0000256" key="1">
    <source>
        <dbReference type="ARBA" id="ARBA00022722"/>
    </source>
</evidence>
<reference evidence="7" key="1">
    <citation type="journal article" date="2019" name="Int. J. Syst. Evol. Microbiol.">
        <title>The Global Catalogue of Microorganisms (GCM) 10K type strain sequencing project: providing services to taxonomists for standard genome sequencing and annotation.</title>
        <authorList>
            <consortium name="The Broad Institute Genomics Platform"/>
            <consortium name="The Broad Institute Genome Sequencing Center for Infectious Disease"/>
            <person name="Wu L."/>
            <person name="Ma J."/>
        </authorList>
    </citation>
    <scope>NUCLEOTIDE SEQUENCE [LARGE SCALE GENOMIC DNA]</scope>
    <source>
        <strain evidence="7">CCM 320</strain>
    </source>
</reference>
<dbReference type="Gene3D" id="2.40.50.90">
    <property type="match status" value="1"/>
</dbReference>
<dbReference type="EMBL" id="JBHRUJ010000016">
    <property type="protein sequence ID" value="MFC3211100.1"/>
    <property type="molecule type" value="Genomic_DNA"/>
</dbReference>
<evidence type="ECO:0000259" key="5">
    <source>
        <dbReference type="PROSITE" id="PS50830"/>
    </source>
</evidence>
<keyword evidence="1" id="KW-0540">Nuclease</keyword>
<comment type="caution">
    <text evidence="6">The sequence shown here is derived from an EMBL/GenBank/DDBJ whole genome shotgun (WGS) entry which is preliminary data.</text>
</comment>